<dbReference type="InterPro" id="IPR043142">
    <property type="entry name" value="PapC-like_C_sf"/>
</dbReference>
<sequence>MTVRLENGQPLPFGAMVSVPGAASSEQAFIVGDGGQVYLTGLESNGVLNVKWGSGTQDRCQIHYALPSAKELTGIIVAQAQCR</sequence>
<protein>
    <submittedName>
        <fullName evidence="2">Type 1 fimbriae anchoring protein FimD</fullName>
    </submittedName>
</protein>
<dbReference type="GO" id="GO:0015473">
    <property type="term" value="F:fimbrial usher porin activity"/>
    <property type="evidence" value="ECO:0007669"/>
    <property type="project" value="InterPro"/>
</dbReference>
<accession>A0A7H4PPA6</accession>
<evidence type="ECO:0000313" key="2">
    <source>
        <dbReference type="EMBL" id="STW80229.1"/>
    </source>
</evidence>
<dbReference type="InterPro" id="IPR025949">
    <property type="entry name" value="PapC-like_C"/>
</dbReference>
<dbReference type="Gene3D" id="2.60.40.2070">
    <property type="match status" value="1"/>
</dbReference>
<feature type="domain" description="PapC-like C-terminal" evidence="1">
    <location>
        <begin position="1"/>
        <end position="67"/>
    </location>
</feature>
<dbReference type="PANTHER" id="PTHR30451:SF21">
    <property type="entry name" value="FIMBRIAL USHER DOMAIN-CONTAINING PROTEIN YDET-RELATED"/>
    <property type="match status" value="1"/>
</dbReference>
<dbReference type="EMBL" id="UGMS01000004">
    <property type="protein sequence ID" value="STW80229.1"/>
    <property type="molecule type" value="Genomic_DNA"/>
</dbReference>
<reference evidence="2 3" key="1">
    <citation type="submission" date="2018-06" db="EMBL/GenBank/DDBJ databases">
        <authorList>
            <consortium name="Pathogen Informatics"/>
            <person name="Doyle S."/>
        </authorList>
    </citation>
    <scope>NUCLEOTIDE SEQUENCE [LARGE SCALE GENOMIC DNA]</scope>
    <source>
        <strain evidence="2 3">NCTC11685</strain>
    </source>
</reference>
<organism evidence="2 3">
    <name type="scientific">Klebsiella michiganensis</name>
    <dbReference type="NCBI Taxonomy" id="1134687"/>
    <lineage>
        <taxon>Bacteria</taxon>
        <taxon>Pseudomonadati</taxon>
        <taxon>Pseudomonadota</taxon>
        <taxon>Gammaproteobacteria</taxon>
        <taxon>Enterobacterales</taxon>
        <taxon>Enterobacteriaceae</taxon>
        <taxon>Klebsiella/Raoultella group</taxon>
        <taxon>Klebsiella</taxon>
    </lineage>
</organism>
<name>A0A7H4PPA6_9ENTR</name>
<evidence type="ECO:0000259" key="1">
    <source>
        <dbReference type="Pfam" id="PF13953"/>
    </source>
</evidence>
<dbReference type="AlphaFoldDB" id="A0A7H4PPA6"/>
<dbReference type="Pfam" id="PF13953">
    <property type="entry name" value="PapC_C"/>
    <property type="match status" value="1"/>
</dbReference>
<dbReference type="Proteomes" id="UP000254863">
    <property type="component" value="Unassembled WGS sequence"/>
</dbReference>
<dbReference type="GO" id="GO:0009279">
    <property type="term" value="C:cell outer membrane"/>
    <property type="evidence" value="ECO:0007669"/>
    <property type="project" value="TreeGrafter"/>
</dbReference>
<dbReference type="PANTHER" id="PTHR30451">
    <property type="entry name" value="OUTER MEMBRANE USHER PROTEIN"/>
    <property type="match status" value="1"/>
</dbReference>
<proteinExistence type="predicted"/>
<evidence type="ECO:0000313" key="3">
    <source>
        <dbReference type="Proteomes" id="UP000254863"/>
    </source>
</evidence>
<gene>
    <name evidence="2" type="primary">fimD_24</name>
    <name evidence="2" type="ORF">NCTC11685_07585</name>
</gene>
<comment type="caution">
    <text evidence="2">The sequence shown here is derived from an EMBL/GenBank/DDBJ whole genome shotgun (WGS) entry which is preliminary data.</text>
</comment>
<dbReference type="InterPro" id="IPR000015">
    <property type="entry name" value="Fimb_usher"/>
</dbReference>
<dbReference type="GO" id="GO:0009297">
    <property type="term" value="P:pilus assembly"/>
    <property type="evidence" value="ECO:0007669"/>
    <property type="project" value="InterPro"/>
</dbReference>